<proteinExistence type="predicted"/>
<feature type="region of interest" description="Disordered" evidence="1">
    <location>
        <begin position="1"/>
        <end position="20"/>
    </location>
</feature>
<accession>A0A5B7INU6</accession>
<dbReference type="AlphaFoldDB" id="A0A5B7INU6"/>
<organism evidence="2 3">
    <name type="scientific">Portunus trituberculatus</name>
    <name type="common">Swimming crab</name>
    <name type="synonym">Neptunus trituberculatus</name>
    <dbReference type="NCBI Taxonomy" id="210409"/>
    <lineage>
        <taxon>Eukaryota</taxon>
        <taxon>Metazoa</taxon>
        <taxon>Ecdysozoa</taxon>
        <taxon>Arthropoda</taxon>
        <taxon>Crustacea</taxon>
        <taxon>Multicrustacea</taxon>
        <taxon>Malacostraca</taxon>
        <taxon>Eumalacostraca</taxon>
        <taxon>Eucarida</taxon>
        <taxon>Decapoda</taxon>
        <taxon>Pleocyemata</taxon>
        <taxon>Brachyura</taxon>
        <taxon>Eubrachyura</taxon>
        <taxon>Portunoidea</taxon>
        <taxon>Portunidae</taxon>
        <taxon>Portuninae</taxon>
        <taxon>Portunus</taxon>
    </lineage>
</organism>
<keyword evidence="3" id="KW-1185">Reference proteome</keyword>
<evidence type="ECO:0000256" key="1">
    <source>
        <dbReference type="SAM" id="MobiDB-lite"/>
    </source>
</evidence>
<comment type="caution">
    <text evidence="2">The sequence shown here is derived from an EMBL/GenBank/DDBJ whole genome shotgun (WGS) entry which is preliminary data.</text>
</comment>
<sequence>MMGDESASQHDSVTRYGSPIIPGRVFPRGQRVILPGHLSLALLAPSCPFSSPSRPLSPFSHP</sequence>
<evidence type="ECO:0000313" key="2">
    <source>
        <dbReference type="EMBL" id="MPC81894.1"/>
    </source>
</evidence>
<evidence type="ECO:0000313" key="3">
    <source>
        <dbReference type="Proteomes" id="UP000324222"/>
    </source>
</evidence>
<dbReference type="Proteomes" id="UP000324222">
    <property type="component" value="Unassembled WGS sequence"/>
</dbReference>
<name>A0A5B7INU6_PORTR</name>
<reference evidence="2 3" key="1">
    <citation type="submission" date="2019-05" db="EMBL/GenBank/DDBJ databases">
        <title>Another draft genome of Portunus trituberculatus and its Hox gene families provides insights of decapod evolution.</title>
        <authorList>
            <person name="Jeong J.-H."/>
            <person name="Song I."/>
            <person name="Kim S."/>
            <person name="Choi T."/>
            <person name="Kim D."/>
            <person name="Ryu S."/>
            <person name="Kim W."/>
        </authorList>
    </citation>
    <scope>NUCLEOTIDE SEQUENCE [LARGE SCALE GENOMIC DNA]</scope>
    <source>
        <tissue evidence="2">Muscle</tissue>
    </source>
</reference>
<dbReference type="EMBL" id="VSRR010058313">
    <property type="protein sequence ID" value="MPC81894.1"/>
    <property type="molecule type" value="Genomic_DNA"/>
</dbReference>
<gene>
    <name evidence="2" type="ORF">E2C01_076532</name>
</gene>
<protein>
    <submittedName>
        <fullName evidence="2">Uncharacterized protein</fullName>
    </submittedName>
</protein>